<evidence type="ECO:0000313" key="1">
    <source>
        <dbReference type="EMBL" id="KAG5213078.1"/>
    </source>
</evidence>
<dbReference type="AlphaFoldDB" id="A0A836ALX0"/>
<reference evidence="1 2" key="1">
    <citation type="submission" date="2020-12" db="EMBL/GenBank/DDBJ databases">
        <title>De novo assembly of Tibetan sheep genome.</title>
        <authorList>
            <person name="Li X."/>
        </authorList>
    </citation>
    <scope>NUCLEOTIDE SEQUENCE [LARGE SCALE GENOMIC DNA]</scope>
    <source>
        <tissue evidence="1">Heart</tissue>
    </source>
</reference>
<comment type="caution">
    <text evidence="1">The sequence shown here is derived from an EMBL/GenBank/DDBJ whole genome shotgun (WGS) entry which is preliminary data.</text>
</comment>
<protein>
    <submittedName>
        <fullName evidence="1">Uncharacterized protein</fullName>
    </submittedName>
</protein>
<dbReference type="EMBL" id="JAEMGP010000002">
    <property type="protein sequence ID" value="KAG5213078.1"/>
    <property type="molecule type" value="Genomic_DNA"/>
</dbReference>
<organism evidence="1 2">
    <name type="scientific">Ovis aries</name>
    <name type="common">Sheep</name>
    <dbReference type="NCBI Taxonomy" id="9940"/>
    <lineage>
        <taxon>Eukaryota</taxon>
        <taxon>Metazoa</taxon>
        <taxon>Chordata</taxon>
        <taxon>Craniata</taxon>
        <taxon>Vertebrata</taxon>
        <taxon>Euteleostomi</taxon>
        <taxon>Mammalia</taxon>
        <taxon>Eutheria</taxon>
        <taxon>Laurasiatheria</taxon>
        <taxon>Artiodactyla</taxon>
        <taxon>Ruminantia</taxon>
        <taxon>Pecora</taxon>
        <taxon>Bovidae</taxon>
        <taxon>Caprinae</taxon>
        <taxon>Ovis</taxon>
    </lineage>
</organism>
<evidence type="ECO:0000313" key="2">
    <source>
        <dbReference type="Proteomes" id="UP000664991"/>
    </source>
</evidence>
<accession>A0A836ALX0</accession>
<dbReference type="Proteomes" id="UP000664991">
    <property type="component" value="Unassembled WGS sequence"/>
</dbReference>
<sequence length="171" mass="19110">MDRNHHHECGKYDLKVQRTTVKDVFDPTAIWDESVFCNHVFKLIHLKLSKSPFLGDVHLLVTRELGLAEGLNHVLLVLQFGANGCYDLANVDPGHCALGLSKRILKPKNASAIEEVNSGAAGSAAMYVAIVHDGGTVWRRSMLCSHNEPYVSKHSSIFLFSLFFYEEELDK</sequence>
<name>A0A836ALX0_SHEEP</name>
<gene>
    <name evidence="1" type="ORF">JEQ12_008864</name>
</gene>
<proteinExistence type="predicted"/>